<dbReference type="AlphaFoldDB" id="A0A934RBW5"/>
<feature type="transmembrane region" description="Helical" evidence="1">
    <location>
        <begin position="41"/>
        <end position="67"/>
    </location>
</feature>
<evidence type="ECO:0000256" key="1">
    <source>
        <dbReference type="SAM" id="Phobius"/>
    </source>
</evidence>
<protein>
    <submittedName>
        <fullName evidence="2">Uncharacterized protein</fullName>
    </submittedName>
</protein>
<keyword evidence="1" id="KW-0812">Transmembrane</keyword>
<reference evidence="2" key="1">
    <citation type="submission" date="2021-01" db="EMBL/GenBank/DDBJ databases">
        <title>Modified the classification status of verrucomicrobia.</title>
        <authorList>
            <person name="Feng X."/>
        </authorList>
    </citation>
    <scope>NUCLEOTIDE SEQUENCE</scope>
    <source>
        <strain evidence="2">KCTC 22201</strain>
    </source>
</reference>
<dbReference type="EMBL" id="JAENII010000012">
    <property type="protein sequence ID" value="MBK1828247.1"/>
    <property type="molecule type" value="Genomic_DNA"/>
</dbReference>
<feature type="transmembrane region" description="Helical" evidence="1">
    <location>
        <begin position="6"/>
        <end position="29"/>
    </location>
</feature>
<name>A0A934RBW5_9BACT</name>
<evidence type="ECO:0000313" key="2">
    <source>
        <dbReference type="EMBL" id="MBK1828247.1"/>
    </source>
</evidence>
<keyword evidence="3" id="KW-1185">Reference proteome</keyword>
<gene>
    <name evidence="2" type="ORF">JIN81_14530</name>
</gene>
<organism evidence="2 3">
    <name type="scientific">Haloferula rosea</name>
    <dbReference type="NCBI Taxonomy" id="490093"/>
    <lineage>
        <taxon>Bacteria</taxon>
        <taxon>Pseudomonadati</taxon>
        <taxon>Verrucomicrobiota</taxon>
        <taxon>Verrucomicrobiia</taxon>
        <taxon>Verrucomicrobiales</taxon>
        <taxon>Verrucomicrobiaceae</taxon>
        <taxon>Haloferula</taxon>
    </lineage>
</organism>
<feature type="transmembrane region" description="Helical" evidence="1">
    <location>
        <begin position="87"/>
        <end position="108"/>
    </location>
</feature>
<keyword evidence="1" id="KW-1133">Transmembrane helix</keyword>
<accession>A0A934RBW5</accession>
<dbReference type="Proteomes" id="UP000658278">
    <property type="component" value="Unassembled WGS sequence"/>
</dbReference>
<dbReference type="RefSeq" id="WP_200281292.1">
    <property type="nucleotide sequence ID" value="NZ_JAENII010000012.1"/>
</dbReference>
<proteinExistence type="predicted"/>
<comment type="caution">
    <text evidence="2">The sequence shown here is derived from an EMBL/GenBank/DDBJ whole genome shotgun (WGS) entry which is preliminary data.</text>
</comment>
<sequence>MSFLPASFFIIFGCFGLLYGLMFACLLLSCGKLHRLEGQEAWRVGFYCILIQAILVCLSVAASALLIYQLRFSGVQWFEATSTANTIISYASRLFEFAGFTAITLALARPFRKSASTKTSENTPSA</sequence>
<keyword evidence="1" id="KW-0472">Membrane</keyword>
<evidence type="ECO:0000313" key="3">
    <source>
        <dbReference type="Proteomes" id="UP000658278"/>
    </source>
</evidence>